<proteinExistence type="predicted"/>
<dbReference type="Proteomes" id="UP001163321">
    <property type="component" value="Chromosome 8"/>
</dbReference>
<gene>
    <name evidence="1" type="ORF">PsorP6_016482</name>
</gene>
<evidence type="ECO:0000313" key="2">
    <source>
        <dbReference type="Proteomes" id="UP001163321"/>
    </source>
</evidence>
<comment type="caution">
    <text evidence="1">The sequence shown here is derived from an EMBL/GenBank/DDBJ whole genome shotgun (WGS) entry which is preliminary data.</text>
</comment>
<reference evidence="1 2" key="1">
    <citation type="journal article" date="2022" name="bioRxiv">
        <title>The genome of the oomycete Peronosclerospora sorghi, a cosmopolitan pathogen of maize and sorghum, is inflated with dispersed pseudogenes.</title>
        <authorList>
            <person name="Fletcher K."/>
            <person name="Martin F."/>
            <person name="Isakeit T."/>
            <person name="Cavanaugh K."/>
            <person name="Magill C."/>
            <person name="Michelmore R."/>
        </authorList>
    </citation>
    <scope>NUCLEOTIDE SEQUENCE [LARGE SCALE GENOMIC DNA]</scope>
    <source>
        <strain evidence="1">P6</strain>
    </source>
</reference>
<organism evidence="1 2">
    <name type="scientific">Peronosclerospora sorghi</name>
    <dbReference type="NCBI Taxonomy" id="230839"/>
    <lineage>
        <taxon>Eukaryota</taxon>
        <taxon>Sar</taxon>
        <taxon>Stramenopiles</taxon>
        <taxon>Oomycota</taxon>
        <taxon>Peronosporomycetes</taxon>
        <taxon>Peronosporales</taxon>
        <taxon>Peronosporaceae</taxon>
        <taxon>Peronosclerospora</taxon>
    </lineage>
</organism>
<evidence type="ECO:0000313" key="1">
    <source>
        <dbReference type="EMBL" id="KAI9906625.1"/>
    </source>
</evidence>
<sequence>MSERHTAVNIYDLTVKVFNVLCPSWRKKVLGIASDGENVMTGRIGEHDACCTKLILSLKNELIIFGGGEFISIVNKIAHSLRKQENRIREMGNKCPKMTTRWLTPGSWSQWQLQHYEQLNTFFSSRRPDQVRPPEWYLPMVAAVFALFETVNRTMRAFHNRIFL</sequence>
<name>A0ACC0VJE7_9STRA</name>
<accession>A0ACC0VJE7</accession>
<protein>
    <submittedName>
        <fullName evidence="1">Uncharacterized protein</fullName>
    </submittedName>
</protein>
<keyword evidence="2" id="KW-1185">Reference proteome</keyword>
<dbReference type="EMBL" id="CM047587">
    <property type="protein sequence ID" value="KAI9906625.1"/>
    <property type="molecule type" value="Genomic_DNA"/>
</dbReference>